<name>A0A8X6QIK8_NEPPI</name>
<comment type="caution">
    <text evidence="1">The sequence shown here is derived from an EMBL/GenBank/DDBJ whole genome shotgun (WGS) entry which is preliminary data.</text>
</comment>
<dbReference type="Proteomes" id="UP000887013">
    <property type="component" value="Unassembled WGS sequence"/>
</dbReference>
<accession>A0A8X6QIK8</accession>
<evidence type="ECO:0000313" key="1">
    <source>
        <dbReference type="EMBL" id="GFU15541.1"/>
    </source>
</evidence>
<keyword evidence="2" id="KW-1185">Reference proteome</keyword>
<protein>
    <submittedName>
        <fullName evidence="1">Uncharacterized protein</fullName>
    </submittedName>
</protein>
<dbReference type="EMBL" id="BMAW01079511">
    <property type="protein sequence ID" value="GFU15541.1"/>
    <property type="molecule type" value="Genomic_DNA"/>
</dbReference>
<feature type="non-terminal residue" evidence="1">
    <location>
        <position position="1"/>
    </location>
</feature>
<proteinExistence type="predicted"/>
<reference evidence="1" key="1">
    <citation type="submission" date="2020-08" db="EMBL/GenBank/DDBJ databases">
        <title>Multicomponent nature underlies the extraordinary mechanical properties of spider dragline silk.</title>
        <authorList>
            <person name="Kono N."/>
            <person name="Nakamura H."/>
            <person name="Mori M."/>
            <person name="Yoshida Y."/>
            <person name="Ohtoshi R."/>
            <person name="Malay A.D."/>
            <person name="Moran D.A.P."/>
            <person name="Tomita M."/>
            <person name="Numata K."/>
            <person name="Arakawa K."/>
        </authorList>
    </citation>
    <scope>NUCLEOTIDE SEQUENCE</scope>
</reference>
<dbReference type="AlphaFoldDB" id="A0A8X6QIK8"/>
<sequence length="46" mass="4973">KLPKISRYEFQHMAEPGVKGEVDGGVDLKICGYPAGVNPRLAFVGK</sequence>
<organism evidence="1 2">
    <name type="scientific">Nephila pilipes</name>
    <name type="common">Giant wood spider</name>
    <name type="synonym">Nephila maculata</name>
    <dbReference type="NCBI Taxonomy" id="299642"/>
    <lineage>
        <taxon>Eukaryota</taxon>
        <taxon>Metazoa</taxon>
        <taxon>Ecdysozoa</taxon>
        <taxon>Arthropoda</taxon>
        <taxon>Chelicerata</taxon>
        <taxon>Arachnida</taxon>
        <taxon>Araneae</taxon>
        <taxon>Araneomorphae</taxon>
        <taxon>Entelegynae</taxon>
        <taxon>Araneoidea</taxon>
        <taxon>Nephilidae</taxon>
        <taxon>Nephila</taxon>
    </lineage>
</organism>
<evidence type="ECO:0000313" key="2">
    <source>
        <dbReference type="Proteomes" id="UP000887013"/>
    </source>
</evidence>
<gene>
    <name evidence="1" type="ORF">NPIL_653681</name>
</gene>